<gene>
    <name evidence="3" type="ORF">HG543_12825</name>
</gene>
<feature type="domain" description="SbsA Ig-like" evidence="2">
    <location>
        <begin position="176"/>
        <end position="283"/>
    </location>
</feature>
<evidence type="ECO:0000313" key="3">
    <source>
        <dbReference type="EMBL" id="NMO15730.1"/>
    </source>
</evidence>
<name>A0A848L9M1_9BACT</name>
<accession>A0A848L9M1</accession>
<dbReference type="Proteomes" id="UP000518300">
    <property type="component" value="Unassembled WGS sequence"/>
</dbReference>
<keyword evidence="1" id="KW-0732">Signal</keyword>
<evidence type="ECO:0000259" key="2">
    <source>
        <dbReference type="Pfam" id="PF13205"/>
    </source>
</evidence>
<organism evidence="3 4">
    <name type="scientific">Pyxidicoccus fallax</name>
    <dbReference type="NCBI Taxonomy" id="394095"/>
    <lineage>
        <taxon>Bacteria</taxon>
        <taxon>Pseudomonadati</taxon>
        <taxon>Myxococcota</taxon>
        <taxon>Myxococcia</taxon>
        <taxon>Myxococcales</taxon>
        <taxon>Cystobacterineae</taxon>
        <taxon>Myxococcaceae</taxon>
        <taxon>Pyxidicoccus</taxon>
    </lineage>
</organism>
<evidence type="ECO:0000313" key="4">
    <source>
        <dbReference type="Proteomes" id="UP000518300"/>
    </source>
</evidence>
<protein>
    <recommendedName>
        <fullName evidence="2">SbsA Ig-like domain-containing protein</fullName>
    </recommendedName>
</protein>
<comment type="caution">
    <text evidence="3">The sequence shown here is derived from an EMBL/GenBank/DDBJ whole genome shotgun (WGS) entry which is preliminary data.</text>
</comment>
<keyword evidence="4" id="KW-1185">Reference proteome</keyword>
<dbReference type="EMBL" id="JABBJJ010000046">
    <property type="protein sequence ID" value="NMO15730.1"/>
    <property type="molecule type" value="Genomic_DNA"/>
</dbReference>
<dbReference type="Pfam" id="PF13205">
    <property type="entry name" value="Big_5"/>
    <property type="match status" value="1"/>
</dbReference>
<evidence type="ECO:0000256" key="1">
    <source>
        <dbReference type="ARBA" id="ARBA00022729"/>
    </source>
</evidence>
<dbReference type="InterPro" id="IPR013783">
    <property type="entry name" value="Ig-like_fold"/>
</dbReference>
<proteinExistence type="predicted"/>
<dbReference type="AlphaFoldDB" id="A0A848L9M1"/>
<dbReference type="InterPro" id="IPR014755">
    <property type="entry name" value="Cu-Rt/internalin_Ig-like"/>
</dbReference>
<reference evidence="3 4" key="1">
    <citation type="submission" date="2020-04" db="EMBL/GenBank/DDBJ databases">
        <title>Draft genome of Pyxidicoccus fallax type strain.</title>
        <authorList>
            <person name="Whitworth D.E."/>
        </authorList>
    </citation>
    <scope>NUCLEOTIDE SEQUENCE [LARGE SCALE GENOMIC DNA]</scope>
    <source>
        <strain evidence="3 4">DSM 14698</strain>
    </source>
</reference>
<dbReference type="RefSeq" id="WP_169345020.1">
    <property type="nucleotide sequence ID" value="NZ_JABBJJ010000046.1"/>
</dbReference>
<dbReference type="InterPro" id="IPR032812">
    <property type="entry name" value="SbsA_Ig"/>
</dbReference>
<dbReference type="Gene3D" id="2.60.40.10">
    <property type="entry name" value="Immunoglobulins"/>
    <property type="match status" value="1"/>
</dbReference>
<sequence>MFQGETKDFQLSIVRTGGFAESVNISLLAAPAGVTAQPVSIAAGTTTATLRVAVSTNAEPGSRTLTVRAVSGSLHHDASIGLSVAKPGDLLVRWTAPGEAIRHVKGAMELEVTVEGGTAEAVELRSDEEVLVRLTAPPFTYSWDTTQVTEGEYHISAHAIRGTQVFSSFERTVIVDRTAPKVEARVPVQHDGNVSVRAILGVTFSEPLMSTTVTSSSVTLTAGGGVEIARFVSLSEDGRRLTLTPAAPLPAPSTMIVRLGTNGQPITDLAGNPLEVNDIWTFTVPAWLSLGSAIHAHPGATPTEDVVMKLDSTGRPIMVWTESDGTTKNVHVSQWNGATWTPMGSPLSALPATGTDASQPDILVTPLGQIIAAWSESTNTGVEKNIYVRAFKNGAWEPLPTLPLRGGSETYVSAPRLTALQSGAIQLSAEYFNGSNLEVRAFDLAPGASSWTALNVHTTAEQFSRRPTAVSSHGANSFTAVNSYFGSIERRAVVVLKNHAEQLGVRLLAGSENSSADHASIAINGEGAPLVAWNEVPASNVTQSKIYFTQWLWSSWASPVLVSSGSTSNTRPALAMGEDGRPVLAWSGFVSPEQVILVHRRTGDVWESIGAPLSARTGASTPGHSPSLAIGRDGRPIVAWTETDGTAPSIFVSQLNE</sequence>
<dbReference type="Gene3D" id="2.60.40.1220">
    <property type="match status" value="1"/>
</dbReference>